<organism evidence="5 6">
    <name type="scientific">Eiseniibacteriota bacterium</name>
    <dbReference type="NCBI Taxonomy" id="2212470"/>
    <lineage>
        <taxon>Bacteria</taxon>
        <taxon>Candidatus Eiseniibacteriota</taxon>
    </lineage>
</organism>
<dbReference type="InterPro" id="IPR051012">
    <property type="entry name" value="CellSynth/LPSAsmb/PSIAsmb"/>
</dbReference>
<gene>
    <name evidence="5" type="ORF">E6K78_04505</name>
</gene>
<evidence type="ECO:0000313" key="6">
    <source>
        <dbReference type="Proteomes" id="UP000316609"/>
    </source>
</evidence>
<dbReference type="AlphaFoldDB" id="A0A538TV92"/>
<dbReference type="PANTHER" id="PTHR45586">
    <property type="entry name" value="TPR REPEAT-CONTAINING PROTEIN PA4667"/>
    <property type="match status" value="1"/>
</dbReference>
<accession>A0A538TV92</accession>
<dbReference type="Gene3D" id="1.25.40.10">
    <property type="entry name" value="Tetratricopeptide repeat domain"/>
    <property type="match status" value="4"/>
</dbReference>
<reference evidence="5 6" key="1">
    <citation type="journal article" date="2019" name="Nat. Microbiol.">
        <title>Mediterranean grassland soil C-N compound turnover is dependent on rainfall and depth, and is mediated by genomically divergent microorganisms.</title>
        <authorList>
            <person name="Diamond S."/>
            <person name="Andeer P.F."/>
            <person name="Li Z."/>
            <person name="Crits-Christoph A."/>
            <person name="Burstein D."/>
            <person name="Anantharaman K."/>
            <person name="Lane K.R."/>
            <person name="Thomas B.C."/>
            <person name="Pan C."/>
            <person name="Northen T.R."/>
            <person name="Banfield J.F."/>
        </authorList>
    </citation>
    <scope>NUCLEOTIDE SEQUENCE [LARGE SCALE GENOMIC DNA]</scope>
    <source>
        <strain evidence="5">WS_8</strain>
    </source>
</reference>
<evidence type="ECO:0000313" key="5">
    <source>
        <dbReference type="EMBL" id="TMQ67539.1"/>
    </source>
</evidence>
<evidence type="ECO:0000256" key="2">
    <source>
        <dbReference type="ARBA" id="ARBA00022803"/>
    </source>
</evidence>
<dbReference type="Pfam" id="PF13432">
    <property type="entry name" value="TPR_16"/>
    <property type="match status" value="1"/>
</dbReference>
<dbReference type="InterPro" id="IPR019734">
    <property type="entry name" value="TPR_rpt"/>
</dbReference>
<comment type="caution">
    <text evidence="5">The sequence shown here is derived from an EMBL/GenBank/DDBJ whole genome shotgun (WGS) entry which is preliminary data.</text>
</comment>
<keyword evidence="1" id="KW-0677">Repeat</keyword>
<dbReference type="EMBL" id="VBOY01000037">
    <property type="protein sequence ID" value="TMQ67539.1"/>
    <property type="molecule type" value="Genomic_DNA"/>
</dbReference>
<dbReference type="Proteomes" id="UP000316609">
    <property type="component" value="Unassembled WGS sequence"/>
</dbReference>
<feature type="repeat" description="TPR" evidence="3">
    <location>
        <begin position="568"/>
        <end position="601"/>
    </location>
</feature>
<dbReference type="PROSITE" id="PS50005">
    <property type="entry name" value="TPR"/>
    <property type="match status" value="1"/>
</dbReference>
<evidence type="ECO:0000256" key="1">
    <source>
        <dbReference type="ARBA" id="ARBA00022737"/>
    </source>
</evidence>
<feature type="compositionally biased region" description="Low complexity" evidence="4">
    <location>
        <begin position="444"/>
        <end position="456"/>
    </location>
</feature>
<evidence type="ECO:0000256" key="3">
    <source>
        <dbReference type="PROSITE-ProRule" id="PRU00339"/>
    </source>
</evidence>
<dbReference type="InterPro" id="IPR011990">
    <property type="entry name" value="TPR-like_helical_dom_sf"/>
</dbReference>
<feature type="region of interest" description="Disordered" evidence="4">
    <location>
        <begin position="237"/>
        <end position="307"/>
    </location>
</feature>
<feature type="region of interest" description="Disordered" evidence="4">
    <location>
        <begin position="441"/>
        <end position="497"/>
    </location>
</feature>
<name>A0A538TV92_UNCEI</name>
<dbReference type="PANTHER" id="PTHR45586:SF14">
    <property type="entry name" value="TETRATRICOPEPTIDE TPR_2 REPEAT PROTEIN"/>
    <property type="match status" value="1"/>
</dbReference>
<evidence type="ECO:0000256" key="4">
    <source>
        <dbReference type="SAM" id="MobiDB-lite"/>
    </source>
</evidence>
<dbReference type="SMART" id="SM00028">
    <property type="entry name" value="TPR"/>
    <property type="match status" value="5"/>
</dbReference>
<proteinExistence type="predicted"/>
<dbReference type="SUPFAM" id="SSF48452">
    <property type="entry name" value="TPR-like"/>
    <property type="match status" value="3"/>
</dbReference>
<sequence>MEKAIEIKRRAQRCIQSGDLGGALAEYEKLVAAEDSDPYNFVLLADLLFKRGDTANAVQRYRSAADAYERSGLYKNAIAVCKKMARLSLAPGLVLERLGHLHALDGLATEAASYFGLYAEHVVRENNLAGAAAALRRAFECVPDDPRVLERLAELHSIEGDTAASAHALAEAALHYRRLGLEEAARRCALVAEQRAPGMVAEVAAGPASAEQIELQSPEPPPELDAAPATYEIWGEDEAESGPPSLGVVARGRAAADGAPEPPPLPGQEAAARLERFPGGRGTEVGLEFSPPTLQTRPHEAAPERNAGSFGQAEIERLLAEAQERLRNGDPEGGGDLLVDAARAYESAGRLDSAASIYRSLHRGPHAPLALMSLWFQNCERRGDRREAAQVACELGDRALQLGDFEGAREWFERARAHDQANPMARRRLVRLAELLSDGGVATEESASSPELPELAGPALMAPESQPPALEPYHAPEREPLESPLETEPPVGPEGGMADRIEMALGRSEAVTFDLGSLLSEFQRGIEAQLSGDAQSHYDLAMAYREMGLLEPAVESFRVAATDPGFVQRAAEMIGRCLLDQGRFDDAAQEFSTALELESGGAATNLDLRYQLGLALEAGGKLRDAAAQFEQVRAAQPTYRDVAAKLRALGKAAEGA</sequence>
<protein>
    <submittedName>
        <fullName evidence="5">Tetratricopeptide repeat protein</fullName>
    </submittedName>
</protein>
<feature type="compositionally biased region" description="Low complexity" evidence="4">
    <location>
        <begin position="246"/>
        <end position="259"/>
    </location>
</feature>
<keyword evidence="2 3" id="KW-0802">TPR repeat</keyword>